<comment type="caution">
    <text evidence="2">The sequence shown here is derived from an EMBL/GenBank/DDBJ whole genome shotgun (WGS) entry which is preliminary data.</text>
</comment>
<proteinExistence type="predicted"/>
<organism evidence="2 3">
    <name type="scientific">Emticicia aquatilis</name>
    <dbReference type="NCBI Taxonomy" id="1537369"/>
    <lineage>
        <taxon>Bacteria</taxon>
        <taxon>Pseudomonadati</taxon>
        <taxon>Bacteroidota</taxon>
        <taxon>Cytophagia</taxon>
        <taxon>Cytophagales</taxon>
        <taxon>Leadbetterellaceae</taxon>
        <taxon>Emticicia</taxon>
    </lineage>
</organism>
<accession>A0A916YXN4</accession>
<dbReference type="EMBL" id="BMKK01000006">
    <property type="protein sequence ID" value="GGD66804.1"/>
    <property type="molecule type" value="Genomic_DNA"/>
</dbReference>
<dbReference type="Proteomes" id="UP000609064">
    <property type="component" value="Unassembled WGS sequence"/>
</dbReference>
<sequence>MKTFSINKSIFAFGIIALILTGCASSKDFVAENFSTIKNTHKKVAILPFGVQFQNPLDYSKEKKGIPVQQVRRPFSKQEREASLDAQKEFFMNVAKQVEKGRYEIAFQDFTRTNKVLAENGIRLEDVKFQNKADLAKLLDVDAVIFGELVVKISRPTDRSMSISPVMMNNTRFNDGVETDVKLFDAASGELVWSTALSNQPNNRMDTPHQLSTSLLNQVAKNLPYRTK</sequence>
<name>A0A916YXN4_9BACT</name>
<dbReference type="RefSeq" id="WP_188767546.1">
    <property type="nucleotide sequence ID" value="NZ_BMKK01000006.1"/>
</dbReference>
<feature type="chain" id="PRO_5037274942" description="DUF4136 domain-containing protein" evidence="1">
    <location>
        <begin position="25"/>
        <end position="228"/>
    </location>
</feature>
<evidence type="ECO:0000313" key="3">
    <source>
        <dbReference type="Proteomes" id="UP000609064"/>
    </source>
</evidence>
<reference evidence="2" key="1">
    <citation type="journal article" date="2014" name="Int. J. Syst. Evol. Microbiol.">
        <title>Complete genome sequence of Corynebacterium casei LMG S-19264T (=DSM 44701T), isolated from a smear-ripened cheese.</title>
        <authorList>
            <consortium name="US DOE Joint Genome Institute (JGI-PGF)"/>
            <person name="Walter F."/>
            <person name="Albersmeier A."/>
            <person name="Kalinowski J."/>
            <person name="Ruckert C."/>
        </authorList>
    </citation>
    <scope>NUCLEOTIDE SEQUENCE</scope>
    <source>
        <strain evidence="2">CGMCC 1.15958</strain>
    </source>
</reference>
<keyword evidence="1" id="KW-0732">Signal</keyword>
<reference evidence="2" key="2">
    <citation type="submission" date="2020-09" db="EMBL/GenBank/DDBJ databases">
        <authorList>
            <person name="Sun Q."/>
            <person name="Zhou Y."/>
        </authorList>
    </citation>
    <scope>NUCLEOTIDE SEQUENCE</scope>
    <source>
        <strain evidence="2">CGMCC 1.15958</strain>
    </source>
</reference>
<keyword evidence="3" id="KW-1185">Reference proteome</keyword>
<evidence type="ECO:0000313" key="2">
    <source>
        <dbReference type="EMBL" id="GGD66804.1"/>
    </source>
</evidence>
<protein>
    <recommendedName>
        <fullName evidence="4">DUF4136 domain-containing protein</fullName>
    </recommendedName>
</protein>
<evidence type="ECO:0008006" key="4">
    <source>
        <dbReference type="Google" id="ProtNLM"/>
    </source>
</evidence>
<dbReference type="Gene3D" id="3.40.50.10610">
    <property type="entry name" value="ABC-type transport auxiliary lipoprotein component"/>
    <property type="match status" value="1"/>
</dbReference>
<dbReference type="PROSITE" id="PS51257">
    <property type="entry name" value="PROKAR_LIPOPROTEIN"/>
    <property type="match status" value="1"/>
</dbReference>
<feature type="signal peptide" evidence="1">
    <location>
        <begin position="1"/>
        <end position="24"/>
    </location>
</feature>
<gene>
    <name evidence="2" type="ORF">GCM10011514_33600</name>
</gene>
<evidence type="ECO:0000256" key="1">
    <source>
        <dbReference type="SAM" id="SignalP"/>
    </source>
</evidence>
<dbReference type="AlphaFoldDB" id="A0A916YXN4"/>